<keyword evidence="3" id="KW-1185">Reference proteome</keyword>
<feature type="region of interest" description="Disordered" evidence="1">
    <location>
        <begin position="1"/>
        <end position="37"/>
    </location>
</feature>
<proteinExistence type="predicted"/>
<evidence type="ECO:0000313" key="3">
    <source>
        <dbReference type="Proteomes" id="UP000467700"/>
    </source>
</evidence>
<accession>A0A8S0X167</accession>
<gene>
    <name evidence="2" type="ORF">AAE3_LOCUS13022</name>
</gene>
<dbReference type="AlphaFoldDB" id="A0A8S0X167"/>
<dbReference type="Proteomes" id="UP000467700">
    <property type="component" value="Unassembled WGS sequence"/>
</dbReference>
<protein>
    <submittedName>
        <fullName evidence="2">Uncharacterized protein</fullName>
    </submittedName>
</protein>
<sequence>MSTWDHQPHPQGPSNNAGVAPTATSLPSLPSAAASCHLTPPGAIQRHPWCANNPEHHSSGLFVLVFSLLPAWFTPPPPPASRHPTPPGAVQRCPWCTNNPEL</sequence>
<feature type="compositionally biased region" description="Low complexity" evidence="1">
    <location>
        <begin position="20"/>
        <end position="35"/>
    </location>
</feature>
<dbReference type="EMBL" id="CACVBS010000096">
    <property type="protein sequence ID" value="CAA7270776.1"/>
    <property type="molecule type" value="Genomic_DNA"/>
</dbReference>
<organism evidence="2 3">
    <name type="scientific">Cyclocybe aegerita</name>
    <name type="common">Black poplar mushroom</name>
    <name type="synonym">Agrocybe aegerita</name>
    <dbReference type="NCBI Taxonomy" id="1973307"/>
    <lineage>
        <taxon>Eukaryota</taxon>
        <taxon>Fungi</taxon>
        <taxon>Dikarya</taxon>
        <taxon>Basidiomycota</taxon>
        <taxon>Agaricomycotina</taxon>
        <taxon>Agaricomycetes</taxon>
        <taxon>Agaricomycetidae</taxon>
        <taxon>Agaricales</taxon>
        <taxon>Agaricineae</taxon>
        <taxon>Bolbitiaceae</taxon>
        <taxon>Cyclocybe</taxon>
    </lineage>
</organism>
<name>A0A8S0X167_CYCAE</name>
<evidence type="ECO:0000256" key="1">
    <source>
        <dbReference type="SAM" id="MobiDB-lite"/>
    </source>
</evidence>
<evidence type="ECO:0000313" key="2">
    <source>
        <dbReference type="EMBL" id="CAA7270776.1"/>
    </source>
</evidence>
<reference evidence="2 3" key="1">
    <citation type="submission" date="2020-01" db="EMBL/GenBank/DDBJ databases">
        <authorList>
            <person name="Gupta K D."/>
        </authorList>
    </citation>
    <scope>NUCLEOTIDE SEQUENCE [LARGE SCALE GENOMIC DNA]</scope>
</reference>
<comment type="caution">
    <text evidence="2">The sequence shown here is derived from an EMBL/GenBank/DDBJ whole genome shotgun (WGS) entry which is preliminary data.</text>
</comment>